<dbReference type="Pfam" id="PF12796">
    <property type="entry name" value="Ank_2"/>
    <property type="match status" value="2"/>
</dbReference>
<evidence type="ECO:0000259" key="5">
    <source>
        <dbReference type="Pfam" id="PF01048"/>
    </source>
</evidence>
<dbReference type="InterPro" id="IPR036770">
    <property type="entry name" value="Ankyrin_rpt-contain_sf"/>
</dbReference>
<dbReference type="PROSITE" id="PS50297">
    <property type="entry name" value="ANK_REP_REGION"/>
    <property type="match status" value="5"/>
</dbReference>
<sequence length="699" mass="76021">MALELTPAVLMLEDYEQFPKHETTYHVGRIGPHWVAMVVCPRIGNSPAATVVTDMRRSFPNIKHVLVVGIAGGMPHYGPDIQQIVLGDVVVSCPRVSEGGVAHYEFGAWEGKTEFSTKSHTLHPSDPLLTAVRNLESHHMRKPGPKIPVFLSEMREDLTEQEQLEFEDPGGEKDRLFLDEYPHPDRTRPCKGLCDMSKSKQRSERGDGAARREDAPRVHYGIIGSSNALVISSMKRNELYEKHEVICFEMESGGVMGNYQALVIRGICDYADSHKNKRWQKYAAATAAACAKEVLLLVPAAKLNDGPSSAKGHRGGSSVTHGTMSQPRITAGVINEAYRSTEDYISKDEMKKQVHTLSCGLAEVTPSPTLVVQFVHQSVKDFFIDKGLADIVTIDAETKDGVGRKTISQVKQLLSKISSRDCNKADWTDGEGRTPLSHSAQGGHKAVVKLLLATGKVEVNSKDKYSRTPLSYAAALGHRAVVKLLLATGKVKIDSKDECNRTPLSYAAAQGREAVIELLLATGKAEVDSKDMDKRTPLLYAAMKGHEGIVKHLLGTGKVEVNSKDSYSERTPLVYAAAAGYSGIVKLLLATGKVELDSTDSYIKRTPLLYAAAAGHEDIVKLLLATGKVEVDLKDMNERTSLSYSSEEGYEGIVKLLLGTGKVEVNSKDSNNKTPLSYAAAKGHVGIVKLLLATGNAEL</sequence>
<evidence type="ECO:0000313" key="7">
    <source>
        <dbReference type="Proteomes" id="UP001187682"/>
    </source>
</evidence>
<feature type="repeat" description="ANK" evidence="3">
    <location>
        <begin position="671"/>
        <end position="695"/>
    </location>
</feature>
<proteinExistence type="predicted"/>
<dbReference type="AlphaFoldDB" id="A0AAE8N880"/>
<feature type="domain" description="Nucleoside phosphorylase" evidence="5">
    <location>
        <begin position="12"/>
        <end position="293"/>
    </location>
</feature>
<dbReference type="Pfam" id="PF00023">
    <property type="entry name" value="Ank"/>
    <property type="match status" value="1"/>
</dbReference>
<feature type="repeat" description="ANK" evidence="3">
    <location>
        <begin position="533"/>
        <end position="557"/>
    </location>
</feature>
<feature type="repeat" description="ANK" evidence="3">
    <location>
        <begin position="465"/>
        <end position="489"/>
    </location>
</feature>
<dbReference type="PANTHER" id="PTHR24161:SF121">
    <property type="entry name" value="M-PHASE PHOSPHOPROTEIN 8"/>
    <property type="match status" value="1"/>
</dbReference>
<dbReference type="Pfam" id="PF13637">
    <property type="entry name" value="Ank_4"/>
    <property type="match status" value="1"/>
</dbReference>
<dbReference type="InterPro" id="IPR000845">
    <property type="entry name" value="Nucleoside_phosphorylase_d"/>
</dbReference>
<dbReference type="GO" id="GO:0003824">
    <property type="term" value="F:catalytic activity"/>
    <property type="evidence" value="ECO:0007669"/>
    <property type="project" value="InterPro"/>
</dbReference>
<feature type="region of interest" description="Disordered" evidence="4">
    <location>
        <begin position="189"/>
        <end position="212"/>
    </location>
</feature>
<dbReference type="Proteomes" id="UP001187682">
    <property type="component" value="Unassembled WGS sequence"/>
</dbReference>
<organism evidence="6 7">
    <name type="scientific">Cephalotrichum gorgonifer</name>
    <dbReference type="NCBI Taxonomy" id="2041049"/>
    <lineage>
        <taxon>Eukaryota</taxon>
        <taxon>Fungi</taxon>
        <taxon>Dikarya</taxon>
        <taxon>Ascomycota</taxon>
        <taxon>Pezizomycotina</taxon>
        <taxon>Sordariomycetes</taxon>
        <taxon>Hypocreomycetidae</taxon>
        <taxon>Microascales</taxon>
        <taxon>Microascaceae</taxon>
        <taxon>Cephalotrichum</taxon>
    </lineage>
</organism>
<evidence type="ECO:0000256" key="2">
    <source>
        <dbReference type="ARBA" id="ARBA00023043"/>
    </source>
</evidence>
<dbReference type="PROSITE" id="PS50088">
    <property type="entry name" value="ANK_REPEAT"/>
    <property type="match status" value="5"/>
</dbReference>
<feature type="repeat" description="ANK" evidence="3">
    <location>
        <begin position="431"/>
        <end position="455"/>
    </location>
</feature>
<evidence type="ECO:0000256" key="4">
    <source>
        <dbReference type="SAM" id="MobiDB-lite"/>
    </source>
</evidence>
<dbReference type="PANTHER" id="PTHR24161">
    <property type="entry name" value="ANK_REP_REGION DOMAIN-CONTAINING PROTEIN-RELATED"/>
    <property type="match status" value="1"/>
</dbReference>
<evidence type="ECO:0000313" key="6">
    <source>
        <dbReference type="EMBL" id="SPO07384.1"/>
    </source>
</evidence>
<dbReference type="EMBL" id="ONZQ02000020">
    <property type="protein sequence ID" value="SPO07384.1"/>
    <property type="molecule type" value="Genomic_DNA"/>
</dbReference>
<evidence type="ECO:0000256" key="1">
    <source>
        <dbReference type="ARBA" id="ARBA00022737"/>
    </source>
</evidence>
<protein>
    <recommendedName>
        <fullName evidence="5">Nucleoside phosphorylase domain-containing protein</fullName>
    </recommendedName>
</protein>
<dbReference type="InterPro" id="IPR002110">
    <property type="entry name" value="Ankyrin_rpt"/>
</dbReference>
<keyword evidence="1" id="KW-0677">Repeat</keyword>
<dbReference type="Pfam" id="PF01048">
    <property type="entry name" value="PNP_UDP_1"/>
    <property type="match status" value="1"/>
</dbReference>
<name>A0AAE8N880_9PEZI</name>
<dbReference type="InterPro" id="IPR035994">
    <property type="entry name" value="Nucleoside_phosphorylase_sf"/>
</dbReference>
<keyword evidence="7" id="KW-1185">Reference proteome</keyword>
<dbReference type="Gene3D" id="3.40.50.1580">
    <property type="entry name" value="Nucleoside phosphorylase domain"/>
    <property type="match status" value="1"/>
</dbReference>
<keyword evidence="2 3" id="KW-0040">ANK repeat</keyword>
<gene>
    <name evidence="6" type="ORF">DNG_10078</name>
</gene>
<comment type="caution">
    <text evidence="6">The sequence shown here is derived from an EMBL/GenBank/DDBJ whole genome shotgun (WGS) entry which is preliminary data.</text>
</comment>
<accession>A0AAE8N880</accession>
<feature type="repeat" description="ANK" evidence="3">
    <location>
        <begin position="603"/>
        <end position="627"/>
    </location>
</feature>
<dbReference type="Gene3D" id="1.25.40.20">
    <property type="entry name" value="Ankyrin repeat-containing domain"/>
    <property type="match status" value="3"/>
</dbReference>
<dbReference type="SUPFAM" id="SSF53167">
    <property type="entry name" value="Purine and uridine phosphorylases"/>
    <property type="match status" value="1"/>
</dbReference>
<dbReference type="SUPFAM" id="SSF48403">
    <property type="entry name" value="Ankyrin repeat"/>
    <property type="match status" value="1"/>
</dbReference>
<reference evidence="6" key="1">
    <citation type="submission" date="2018-03" db="EMBL/GenBank/DDBJ databases">
        <authorList>
            <person name="Guldener U."/>
        </authorList>
    </citation>
    <scope>NUCLEOTIDE SEQUENCE</scope>
</reference>
<evidence type="ECO:0000256" key="3">
    <source>
        <dbReference type="PROSITE-ProRule" id="PRU00023"/>
    </source>
</evidence>
<dbReference type="SMART" id="SM00248">
    <property type="entry name" value="ANK"/>
    <property type="match status" value="8"/>
</dbReference>
<dbReference type="GO" id="GO:0009116">
    <property type="term" value="P:nucleoside metabolic process"/>
    <property type="evidence" value="ECO:0007669"/>
    <property type="project" value="InterPro"/>
</dbReference>
<feature type="compositionally biased region" description="Basic and acidic residues" evidence="4">
    <location>
        <begin position="197"/>
        <end position="212"/>
    </location>
</feature>